<dbReference type="NCBIfam" id="NF008112">
    <property type="entry name" value="PRK10859.1"/>
    <property type="match status" value="1"/>
</dbReference>
<dbReference type="PANTHER" id="PTHR35936:SF32">
    <property type="entry name" value="MEMBRANE-BOUND LYTIC MUREIN TRANSGLYCOSYLASE F"/>
    <property type="match status" value="1"/>
</dbReference>
<dbReference type="CDD" id="cd13403">
    <property type="entry name" value="MLTF-like"/>
    <property type="match status" value="1"/>
</dbReference>
<name>A0ABR9B5A3_9RHOO</name>
<sequence>MRLPILILLTALLTGCTPADAPRIPDFRTLGELRVATRHDAISFRQDEEGSSGFEHDLLLELGERLQVPVSFIVYPDVTQMLRAVIDGEVHLAAAGLARNDLLPLRWSASLREVDYVLVGRAERGTIRSEAELTGRMVSARRGSLPVDKLERLRKRVLGLNLHVPVADGDQALLEQAAEGKLDLVATDRLHFAIAQRVFPELTVAWDLPLKSHIAWALPLEPADPLAGEVESFLAGSSESGQLARVADRYFGHVRRLRNSDINGFLSRVRERLPLYRPHFQEAQTRTGIDWRLLAALAYQESQWDPLATSRTGVRGMMMLTVETADRLGVRDRLEPRDSILGGARYLAMLRDQLPDEVEEPDRTWMATAAYNLGMGHLRGARAIARTMKRDHTSWWGLKTVLPLLSRPEYAARLKAGAARGGEAVIMTENIRNYYDILTRIEPPYVPPLQPRGLRLSRND</sequence>
<evidence type="ECO:0000256" key="5">
    <source>
        <dbReference type="SAM" id="SignalP"/>
    </source>
</evidence>
<dbReference type="EMBL" id="JACYTO010000001">
    <property type="protein sequence ID" value="MBD8501564.1"/>
    <property type="molecule type" value="Genomic_DNA"/>
</dbReference>
<dbReference type="Pfam" id="PF00497">
    <property type="entry name" value="SBP_bac_3"/>
    <property type="match status" value="1"/>
</dbReference>
<organism evidence="7 8">
    <name type="scientific">Thauera sedimentorum</name>
    <dbReference type="NCBI Taxonomy" id="2767595"/>
    <lineage>
        <taxon>Bacteria</taxon>
        <taxon>Pseudomonadati</taxon>
        <taxon>Pseudomonadota</taxon>
        <taxon>Betaproteobacteria</taxon>
        <taxon>Rhodocyclales</taxon>
        <taxon>Zoogloeaceae</taxon>
        <taxon>Thauera</taxon>
    </lineage>
</organism>
<protein>
    <submittedName>
        <fullName evidence="7">Membrane-bound lytic murein transglycosylase MltF</fullName>
        <ecNumber evidence="7">4.2.2.-</ecNumber>
    </submittedName>
</protein>
<dbReference type="InterPro" id="IPR023346">
    <property type="entry name" value="Lysozyme-like_dom_sf"/>
</dbReference>
<dbReference type="CDD" id="cd01009">
    <property type="entry name" value="PBP2_YfhD_N"/>
    <property type="match status" value="1"/>
</dbReference>
<dbReference type="InterPro" id="IPR008258">
    <property type="entry name" value="Transglycosylase_SLT_dom_1"/>
</dbReference>
<dbReference type="SMART" id="SM00062">
    <property type="entry name" value="PBPb"/>
    <property type="match status" value="1"/>
</dbReference>
<dbReference type="Pfam" id="PF01464">
    <property type="entry name" value="SLT"/>
    <property type="match status" value="1"/>
</dbReference>
<gene>
    <name evidence="7" type="primary">mltF</name>
    <name evidence="7" type="ORF">IFO67_01560</name>
</gene>
<comment type="similarity">
    <text evidence="2">Belongs to the transglycosylase Slt family.</text>
</comment>
<feature type="domain" description="Solute-binding protein family 3/N-terminal" evidence="6">
    <location>
        <begin position="32"/>
        <end position="254"/>
    </location>
</feature>
<evidence type="ECO:0000259" key="6">
    <source>
        <dbReference type="SMART" id="SM00062"/>
    </source>
</evidence>
<proteinExistence type="inferred from homology"/>
<evidence type="ECO:0000256" key="4">
    <source>
        <dbReference type="ARBA" id="ARBA00023237"/>
    </source>
</evidence>
<dbReference type="InterPro" id="IPR001638">
    <property type="entry name" value="Solute-binding_3/MltF_N"/>
</dbReference>
<dbReference type="PANTHER" id="PTHR35936">
    <property type="entry name" value="MEMBRANE-BOUND LYTIC MUREIN TRANSGLYCOSYLASE F"/>
    <property type="match status" value="1"/>
</dbReference>
<keyword evidence="4" id="KW-0472">Membrane</keyword>
<reference evidence="8" key="1">
    <citation type="submission" date="2023-07" db="EMBL/GenBank/DDBJ databases">
        <title>Thauera sp. CAU 1555 isolated from sand of Yaerae Beach.</title>
        <authorList>
            <person name="Kim W."/>
        </authorList>
    </citation>
    <scope>NUCLEOTIDE SEQUENCE [LARGE SCALE GENOMIC DNA]</scope>
    <source>
        <strain evidence="8">CAU 1555</strain>
    </source>
</reference>
<dbReference type="EC" id="4.2.2.-" evidence="7"/>
<feature type="chain" id="PRO_5045047052" evidence="5">
    <location>
        <begin position="22"/>
        <end position="460"/>
    </location>
</feature>
<evidence type="ECO:0000256" key="2">
    <source>
        <dbReference type="ARBA" id="ARBA00007734"/>
    </source>
</evidence>
<dbReference type="RefSeq" id="WP_187716410.1">
    <property type="nucleotide sequence ID" value="NZ_JACTAH010000001.1"/>
</dbReference>
<dbReference type="InterPro" id="IPR000189">
    <property type="entry name" value="Transglyc_AS"/>
</dbReference>
<dbReference type="SUPFAM" id="SSF53955">
    <property type="entry name" value="Lysozyme-like"/>
    <property type="match status" value="1"/>
</dbReference>
<evidence type="ECO:0000313" key="7">
    <source>
        <dbReference type="EMBL" id="MBD8501564.1"/>
    </source>
</evidence>
<accession>A0ABR9B5A3</accession>
<evidence type="ECO:0000313" key="8">
    <source>
        <dbReference type="Proteomes" id="UP000603602"/>
    </source>
</evidence>
<comment type="caution">
    <text evidence="7">The sequence shown here is derived from an EMBL/GenBank/DDBJ whole genome shotgun (WGS) entry which is preliminary data.</text>
</comment>
<dbReference type="GO" id="GO:0016829">
    <property type="term" value="F:lyase activity"/>
    <property type="evidence" value="ECO:0007669"/>
    <property type="project" value="UniProtKB-KW"/>
</dbReference>
<dbReference type="SUPFAM" id="SSF53850">
    <property type="entry name" value="Periplasmic binding protein-like II"/>
    <property type="match status" value="1"/>
</dbReference>
<feature type="signal peptide" evidence="5">
    <location>
        <begin position="1"/>
        <end position="21"/>
    </location>
</feature>
<comment type="subcellular location">
    <subcellularLocation>
        <location evidence="1">Cell outer membrane</location>
        <topology evidence="1">Peripheral membrane protein</topology>
    </subcellularLocation>
</comment>
<dbReference type="PROSITE" id="PS00922">
    <property type="entry name" value="TRANSGLYCOSYLASE"/>
    <property type="match status" value="1"/>
</dbReference>
<keyword evidence="3 5" id="KW-0732">Signal</keyword>
<keyword evidence="4" id="KW-0998">Cell outer membrane</keyword>
<dbReference type="PROSITE" id="PS51257">
    <property type="entry name" value="PROKAR_LIPOPROTEIN"/>
    <property type="match status" value="1"/>
</dbReference>
<evidence type="ECO:0000256" key="3">
    <source>
        <dbReference type="ARBA" id="ARBA00022729"/>
    </source>
</evidence>
<evidence type="ECO:0000256" key="1">
    <source>
        <dbReference type="ARBA" id="ARBA00004339"/>
    </source>
</evidence>
<dbReference type="Proteomes" id="UP000603602">
    <property type="component" value="Unassembled WGS sequence"/>
</dbReference>
<keyword evidence="7" id="KW-0456">Lyase</keyword>
<dbReference type="Gene3D" id="3.40.190.10">
    <property type="entry name" value="Periplasmic binding protein-like II"/>
    <property type="match status" value="2"/>
</dbReference>
<keyword evidence="8" id="KW-1185">Reference proteome</keyword>
<dbReference type="Gene3D" id="1.10.530.10">
    <property type="match status" value="1"/>
</dbReference>